<keyword evidence="1" id="KW-0732">Signal</keyword>
<accession>A0ABR8QXL0</accession>
<comment type="caution">
    <text evidence="2">The sequence shown here is derived from an EMBL/GenBank/DDBJ whole genome shotgun (WGS) entry which is preliminary data.</text>
</comment>
<feature type="signal peptide" evidence="1">
    <location>
        <begin position="1"/>
        <end position="27"/>
    </location>
</feature>
<evidence type="ECO:0008006" key="4">
    <source>
        <dbReference type="Google" id="ProtNLM"/>
    </source>
</evidence>
<dbReference type="RefSeq" id="WP_191742470.1">
    <property type="nucleotide sequence ID" value="NZ_JACSQU010000001.1"/>
</dbReference>
<feature type="chain" id="PRO_5045440982" description="Alpha/beta hydrolase" evidence="1">
    <location>
        <begin position="28"/>
        <end position="311"/>
    </location>
</feature>
<sequence length="311" mass="33044">MKLEGMTTWAAAAMLGIATLAMTPAGAALAEAPSGTVVPSDSERLAPGDGRFVFDGWSGPALRVWTHAPENVGPATPIVIVMHGRGRDADRYRDEWRDLAEQHGFILAVPEFDAERFPGANAYNHGYFRDKQGALRPRPLWSFSAIEPLFDDLKRRSGSQVEGYGLYGHSAGAQFVHRFVLLTPEARYRVAIAANAGSYAFPDLDQAYPFGLEGAPVDEAGLEAALQKPLVLLLGTADTDPAHPSLPHGQNADAQGPHRLARGQAFHAAGQAGAERSGVKFGWRVAYAPGIAHDNGGMSGFAAPILAGQAQ</sequence>
<name>A0ABR8QXL0_9CAUL</name>
<dbReference type="PANTHER" id="PTHR35560:SF3">
    <property type="entry name" value="PEPTIDASE S9 PROLYL OLIGOPEPTIDASE CATALYTIC DOMAIN-CONTAINING PROTEIN"/>
    <property type="match status" value="1"/>
</dbReference>
<protein>
    <recommendedName>
        <fullName evidence="4">Alpha/beta hydrolase</fullName>
    </recommendedName>
</protein>
<dbReference type="EMBL" id="JACSQU010000001">
    <property type="protein sequence ID" value="MBD7939982.1"/>
    <property type="molecule type" value="Genomic_DNA"/>
</dbReference>
<keyword evidence="3" id="KW-1185">Reference proteome</keyword>
<dbReference type="Proteomes" id="UP000638918">
    <property type="component" value="Unassembled WGS sequence"/>
</dbReference>
<evidence type="ECO:0000313" key="2">
    <source>
        <dbReference type="EMBL" id="MBD7939982.1"/>
    </source>
</evidence>
<evidence type="ECO:0000313" key="3">
    <source>
        <dbReference type="Proteomes" id="UP000638918"/>
    </source>
</evidence>
<dbReference type="Gene3D" id="3.40.50.1820">
    <property type="entry name" value="alpha/beta hydrolase"/>
    <property type="match status" value="1"/>
</dbReference>
<dbReference type="PANTHER" id="PTHR35560">
    <property type="entry name" value="BLL0132 PROTEIN"/>
    <property type="match status" value="1"/>
</dbReference>
<gene>
    <name evidence="2" type="ORF">H9656_01090</name>
</gene>
<organism evidence="2 3">
    <name type="scientific">Brevundimonas guildfordensis</name>
    <dbReference type="NCBI Taxonomy" id="2762241"/>
    <lineage>
        <taxon>Bacteria</taxon>
        <taxon>Pseudomonadati</taxon>
        <taxon>Pseudomonadota</taxon>
        <taxon>Alphaproteobacteria</taxon>
        <taxon>Caulobacterales</taxon>
        <taxon>Caulobacteraceae</taxon>
        <taxon>Brevundimonas</taxon>
    </lineage>
</organism>
<dbReference type="SUPFAM" id="SSF53474">
    <property type="entry name" value="alpha/beta-Hydrolases"/>
    <property type="match status" value="1"/>
</dbReference>
<dbReference type="InterPro" id="IPR029058">
    <property type="entry name" value="AB_hydrolase_fold"/>
</dbReference>
<reference evidence="2 3" key="1">
    <citation type="submission" date="2020-08" db="EMBL/GenBank/DDBJ databases">
        <title>A Genomic Blueprint of the Chicken Gut Microbiome.</title>
        <authorList>
            <person name="Gilroy R."/>
            <person name="Ravi A."/>
            <person name="Getino M."/>
            <person name="Pursley I."/>
            <person name="Horton D.L."/>
            <person name="Alikhan N.-F."/>
            <person name="Baker D."/>
            <person name="Gharbi K."/>
            <person name="Hall N."/>
            <person name="Watson M."/>
            <person name="Adriaenssens E.M."/>
            <person name="Foster-Nyarko E."/>
            <person name="Jarju S."/>
            <person name="Secka A."/>
            <person name="Antonio M."/>
            <person name="Oren A."/>
            <person name="Chaudhuri R."/>
            <person name="La Ragione R.M."/>
            <person name="Hildebrand F."/>
            <person name="Pallen M.J."/>
        </authorList>
    </citation>
    <scope>NUCLEOTIDE SEQUENCE [LARGE SCALE GENOMIC DNA]</scope>
    <source>
        <strain evidence="2 3">Sa3CVA3</strain>
    </source>
</reference>
<proteinExistence type="predicted"/>
<evidence type="ECO:0000256" key="1">
    <source>
        <dbReference type="SAM" id="SignalP"/>
    </source>
</evidence>